<evidence type="ECO:0000313" key="2">
    <source>
        <dbReference type="Proteomes" id="UP000011532"/>
    </source>
</evidence>
<comment type="caution">
    <text evidence="1">The sequence shown here is derived from an EMBL/GenBank/DDBJ whole genome shotgun (WGS) entry which is preliminary data.</text>
</comment>
<dbReference type="EMBL" id="AOHU01000087">
    <property type="protein sequence ID" value="ELY28652.1"/>
    <property type="molecule type" value="Genomic_DNA"/>
</dbReference>
<accession>L9UVB0</accession>
<sequence length="22" mass="2643">MFDEYLKYLVAVGFADEPHELR</sequence>
<protein>
    <submittedName>
        <fullName evidence="1">Uncharacterized protein</fullName>
    </submittedName>
</protein>
<gene>
    <name evidence="1" type="ORF">C498_10956</name>
</gene>
<evidence type="ECO:0000313" key="1">
    <source>
        <dbReference type="EMBL" id="ELY28652.1"/>
    </source>
</evidence>
<dbReference type="PATRIC" id="fig|309800.29.peg.2101"/>
<reference evidence="2" key="1">
    <citation type="submission" date="2012-11" db="EMBL/GenBank/DDBJ databases">
        <authorList>
            <person name="Becker E.A."/>
            <person name="Seitzer P."/>
            <person name="Tritt A."/>
            <person name="Larsen D."/>
            <person name="Yao A."/>
            <person name="Wu D."/>
            <person name="Darling A."/>
            <person name="Eisen J.A."/>
            <person name="Facciotti M.T."/>
        </authorList>
    </citation>
    <scope>NUCLEOTIDE SEQUENCE [LARGE SCALE GENOMIC DNA]</scope>
    <source>
        <strain evidence="2">ATCC 29605 / DSM 3757 / JCM 8879 / NBRC 14742 / NCIMB 2012 / VKM B-1768 / DS2</strain>
    </source>
</reference>
<dbReference type="Proteomes" id="UP000011532">
    <property type="component" value="Unassembled WGS sequence"/>
</dbReference>
<name>L9UVB0_HALVD</name>
<organism evidence="1 2">
    <name type="scientific">Haloferax volcanii (strain ATCC 29605 / DSM 3757 / JCM 8879 / NBRC 14742 / NCIMB 2012 / VKM B-1768 / DS2)</name>
    <name type="common">Halobacterium volcanii</name>
    <dbReference type="NCBI Taxonomy" id="309800"/>
    <lineage>
        <taxon>Archaea</taxon>
        <taxon>Methanobacteriati</taxon>
        <taxon>Methanobacteriota</taxon>
        <taxon>Stenosarchaea group</taxon>
        <taxon>Halobacteria</taxon>
        <taxon>Halobacteriales</taxon>
        <taxon>Haloferacaceae</taxon>
        <taxon>Haloferax</taxon>
    </lineage>
</organism>
<reference evidence="1 2" key="2">
    <citation type="journal article" date="2014" name="PLoS Genet.">
        <title>Phylogenetically driven sequencing of extremely halophilic archaea reveals strategies for static and dynamic osmo-response.</title>
        <authorList>
            <person name="Becker E.A."/>
            <person name="Seitzer P.M."/>
            <person name="Tritt A."/>
            <person name="Larsen D."/>
            <person name="Krusor M."/>
            <person name="Yao A.I."/>
            <person name="Wu D."/>
            <person name="Madern D."/>
            <person name="Eisen J.A."/>
            <person name="Darling A.E."/>
            <person name="Facciotti M.T."/>
        </authorList>
    </citation>
    <scope>NUCLEOTIDE SEQUENCE [LARGE SCALE GENOMIC DNA]</scope>
    <source>
        <strain evidence="2">ATCC 29605 / DSM 3757 / JCM 8879 / NBRC 14742 / NCIMB 2012 / VKM B-1768 / DS2</strain>
    </source>
</reference>
<proteinExistence type="predicted"/>
<dbReference type="AlphaFoldDB" id="L9UVB0"/>